<proteinExistence type="predicted"/>
<evidence type="ECO:0000313" key="4">
    <source>
        <dbReference type="Proteomes" id="UP000295066"/>
    </source>
</evidence>
<dbReference type="Pfam" id="PF03703">
    <property type="entry name" value="bPH_2"/>
    <property type="match status" value="1"/>
</dbReference>
<sequence length="171" mass="18917">MAKTFMSATKTEGGDAAEFDYILSPSVAGFIYPLAVPTLVFLAPFILASIFPNMLTGIGLNVGKWTLLMWGLLLTAANIGIQEIRRRSIKLKLHIDYLVQSQGILFTSSEKVFIQDIKTTELTKTLLERMLNLGTLRIATSGTDDYEITIKGFSNPDGIVKYIADHRKEGE</sequence>
<feature type="transmembrane region" description="Helical" evidence="1">
    <location>
        <begin position="62"/>
        <end position="81"/>
    </location>
</feature>
<name>A0A4R8MFN0_9BACT</name>
<reference evidence="3 4" key="1">
    <citation type="submission" date="2019-03" db="EMBL/GenBank/DDBJ databases">
        <title>Genomic Encyclopedia of Type Strains, Phase IV (KMG-IV): sequencing the most valuable type-strain genomes for metagenomic binning, comparative biology and taxonomic classification.</title>
        <authorList>
            <person name="Goeker M."/>
        </authorList>
    </citation>
    <scope>NUCLEOTIDE SEQUENCE [LARGE SCALE GENOMIC DNA]</scope>
    <source>
        <strain evidence="3 4">DSM 25964</strain>
    </source>
</reference>
<feature type="domain" description="YdbS-like PH" evidence="2">
    <location>
        <begin position="96"/>
        <end position="160"/>
    </location>
</feature>
<dbReference type="InterPro" id="IPR005182">
    <property type="entry name" value="YdbS-like_PH"/>
</dbReference>
<evidence type="ECO:0000256" key="1">
    <source>
        <dbReference type="SAM" id="Phobius"/>
    </source>
</evidence>
<comment type="caution">
    <text evidence="3">The sequence shown here is derived from an EMBL/GenBank/DDBJ whole genome shotgun (WGS) entry which is preliminary data.</text>
</comment>
<evidence type="ECO:0000313" key="3">
    <source>
        <dbReference type="EMBL" id="TDY63277.1"/>
    </source>
</evidence>
<gene>
    <name evidence="3" type="ORF">C8D99_102258</name>
</gene>
<accession>A0A4R8MFN0</accession>
<dbReference type="AlphaFoldDB" id="A0A4R8MFN0"/>
<dbReference type="RefSeq" id="WP_166669974.1">
    <property type="nucleotide sequence ID" value="NZ_SORI01000002.1"/>
</dbReference>
<dbReference type="Proteomes" id="UP000295066">
    <property type="component" value="Unassembled WGS sequence"/>
</dbReference>
<evidence type="ECO:0000259" key="2">
    <source>
        <dbReference type="Pfam" id="PF03703"/>
    </source>
</evidence>
<organism evidence="3 4">
    <name type="scientific">Aminivibrio pyruvatiphilus</name>
    <dbReference type="NCBI Taxonomy" id="1005740"/>
    <lineage>
        <taxon>Bacteria</taxon>
        <taxon>Thermotogati</taxon>
        <taxon>Synergistota</taxon>
        <taxon>Synergistia</taxon>
        <taxon>Synergistales</taxon>
        <taxon>Aminobacteriaceae</taxon>
        <taxon>Aminivibrio</taxon>
    </lineage>
</organism>
<dbReference type="EMBL" id="SORI01000002">
    <property type="protein sequence ID" value="TDY63277.1"/>
    <property type="molecule type" value="Genomic_DNA"/>
</dbReference>
<keyword evidence="1" id="KW-0472">Membrane</keyword>
<keyword evidence="1" id="KW-1133">Transmembrane helix</keyword>
<feature type="transmembrane region" description="Helical" evidence="1">
    <location>
        <begin position="30"/>
        <end position="50"/>
    </location>
</feature>
<keyword evidence="4" id="KW-1185">Reference proteome</keyword>
<keyword evidence="1" id="KW-0812">Transmembrane</keyword>
<protein>
    <submittedName>
        <fullName evidence="3">PH (Pleckstrin Homology) domain-containing protein</fullName>
    </submittedName>
</protein>